<evidence type="ECO:0000259" key="7">
    <source>
        <dbReference type="Pfam" id="PF17682"/>
    </source>
</evidence>
<name>A0A1L9VH97_ASPGL</name>
<proteinExistence type="predicted"/>
<dbReference type="GO" id="GO:0006384">
    <property type="term" value="P:transcription initiation at RNA polymerase III promoter"/>
    <property type="evidence" value="ECO:0007669"/>
    <property type="project" value="InterPro"/>
</dbReference>
<dbReference type="VEuPathDB" id="FungiDB:ASPGLDRAFT_67492"/>
<dbReference type="PANTHER" id="PTHR13230:SF5">
    <property type="entry name" value="GENERAL TRANSCRIPTION FACTOR 3C POLYPEPTIDE 5"/>
    <property type="match status" value="1"/>
</dbReference>
<feature type="region of interest" description="Disordered" evidence="5">
    <location>
        <begin position="358"/>
        <end position="387"/>
    </location>
</feature>
<dbReference type="InterPro" id="IPR041499">
    <property type="entry name" value="Tfc1/Sfc1_N"/>
</dbReference>
<evidence type="ECO:0000256" key="3">
    <source>
        <dbReference type="ARBA" id="ARBA00023163"/>
    </source>
</evidence>
<dbReference type="InterPro" id="IPR019136">
    <property type="entry name" value="TF_IIIC_su-5_HTH"/>
</dbReference>
<sequence>MTDEQRTAPFYTVPPHHIASVEHPAIIRNVDKAIDTLEGNAGISKIINSSRADTRANLNLRPEDVMSRPLQSTNSQTNNVLLKVTVPRRTGRRRKRGTEEPFTEMHLPSENDGCPRLSARDLRRSLEDNVGRYQVEPVGMVNRTHVFRGMPDFVWSTSSSEFTNRFRDQILSFDYEKMKQFDINMSKGAISNVDIIPPPSYSHGDIPFNYFYRQNPTVKQSLDKTGQPTTINTSSATKIATHLVPYDIPTVPQAAHPGCPPIPTLEPVLQETISVLESLFSTRPAWTRRGLRNSLTKLEQRHALKHAVPYVGYIFRSGPWRDAIVKHGHDPRSSPDYRIYQTAMFRLLPRDPEVARDGGGSANFNTTNTDTYTTGTTGGHGGVKSNRRHTHTRYSDVAAINPFANPSSRTTLSSDNTFTTTTPVPAETTHIFTGTPPLPHDGRMWMFCDIADPLLRNFLFPPNPSDPTNPPPGFLRETCEPVTDGWYGTGTMAKAKAIMRAKILALTENRATDDEAEFGRILAFPDHVDEENLNEEVLQFSCEGEGVGSREMQMATDIRAAIRGAVSWRAVVSRPGGVDGKGGNEVGEGGKKVQWEDEGEGDEGSEGEEVEMQDQEGEDEDENQDGDDAEDQDQDEDDEMDEGS</sequence>
<dbReference type="Proteomes" id="UP000184300">
    <property type="component" value="Unassembled WGS sequence"/>
</dbReference>
<evidence type="ECO:0000256" key="5">
    <source>
        <dbReference type="SAM" id="MobiDB-lite"/>
    </source>
</evidence>
<evidence type="ECO:0000259" key="6">
    <source>
        <dbReference type="Pfam" id="PF09734"/>
    </source>
</evidence>
<dbReference type="Gene3D" id="3.30.200.160">
    <property type="entry name" value="TFIIIC, subcomplex tauA, subunit Sfc1, barrel domain"/>
    <property type="match status" value="1"/>
</dbReference>
<dbReference type="GeneID" id="34465404"/>
<evidence type="ECO:0008006" key="10">
    <source>
        <dbReference type="Google" id="ProtNLM"/>
    </source>
</evidence>
<evidence type="ECO:0000313" key="8">
    <source>
        <dbReference type="EMBL" id="OJJ83263.1"/>
    </source>
</evidence>
<dbReference type="EMBL" id="KV878900">
    <property type="protein sequence ID" value="OJJ83263.1"/>
    <property type="molecule type" value="Genomic_DNA"/>
</dbReference>
<evidence type="ECO:0000256" key="1">
    <source>
        <dbReference type="ARBA" id="ARBA00004123"/>
    </source>
</evidence>
<keyword evidence="4" id="KW-0539">Nucleus</keyword>
<reference evidence="9" key="1">
    <citation type="journal article" date="2017" name="Genome Biol.">
        <title>Comparative genomics reveals high biological diversity and specific adaptations in the industrially and medically important fungal genus Aspergillus.</title>
        <authorList>
            <person name="de Vries R.P."/>
            <person name="Riley R."/>
            <person name="Wiebenga A."/>
            <person name="Aguilar-Osorio G."/>
            <person name="Amillis S."/>
            <person name="Uchima C.A."/>
            <person name="Anderluh G."/>
            <person name="Asadollahi M."/>
            <person name="Askin M."/>
            <person name="Barry K."/>
            <person name="Battaglia E."/>
            <person name="Bayram O."/>
            <person name="Benocci T."/>
            <person name="Braus-Stromeyer S.A."/>
            <person name="Caldana C."/>
            <person name="Canovas D."/>
            <person name="Cerqueira G.C."/>
            <person name="Chen F."/>
            <person name="Chen W."/>
            <person name="Choi C."/>
            <person name="Clum A."/>
            <person name="Dos Santos R.A."/>
            <person name="Damasio A.R."/>
            <person name="Diallinas G."/>
            <person name="Emri T."/>
            <person name="Fekete E."/>
            <person name="Flipphi M."/>
            <person name="Freyberg S."/>
            <person name="Gallo A."/>
            <person name="Gournas C."/>
            <person name="Habgood R."/>
            <person name="Hainaut M."/>
            <person name="Harispe M.L."/>
            <person name="Henrissat B."/>
            <person name="Hilden K.S."/>
            <person name="Hope R."/>
            <person name="Hossain A."/>
            <person name="Karabika E."/>
            <person name="Karaffa L."/>
            <person name="Karanyi Z."/>
            <person name="Krasevec N."/>
            <person name="Kuo A."/>
            <person name="Kusch H."/>
            <person name="LaButti K."/>
            <person name="Lagendijk E.L."/>
            <person name="Lapidus A."/>
            <person name="Levasseur A."/>
            <person name="Lindquist E."/>
            <person name="Lipzen A."/>
            <person name="Logrieco A.F."/>
            <person name="MacCabe A."/>
            <person name="Maekelae M.R."/>
            <person name="Malavazi I."/>
            <person name="Melin P."/>
            <person name="Meyer V."/>
            <person name="Mielnichuk N."/>
            <person name="Miskei M."/>
            <person name="Molnar A.P."/>
            <person name="Mule G."/>
            <person name="Ngan C.Y."/>
            <person name="Orejas M."/>
            <person name="Orosz E."/>
            <person name="Ouedraogo J.P."/>
            <person name="Overkamp K.M."/>
            <person name="Park H.-S."/>
            <person name="Perrone G."/>
            <person name="Piumi F."/>
            <person name="Punt P.J."/>
            <person name="Ram A.F."/>
            <person name="Ramon A."/>
            <person name="Rauscher S."/>
            <person name="Record E."/>
            <person name="Riano-Pachon D.M."/>
            <person name="Robert V."/>
            <person name="Roehrig J."/>
            <person name="Ruller R."/>
            <person name="Salamov A."/>
            <person name="Salih N.S."/>
            <person name="Samson R.A."/>
            <person name="Sandor E."/>
            <person name="Sanguinetti M."/>
            <person name="Schuetze T."/>
            <person name="Sepcic K."/>
            <person name="Shelest E."/>
            <person name="Sherlock G."/>
            <person name="Sophianopoulou V."/>
            <person name="Squina F.M."/>
            <person name="Sun H."/>
            <person name="Susca A."/>
            <person name="Todd R.B."/>
            <person name="Tsang A."/>
            <person name="Unkles S.E."/>
            <person name="van de Wiele N."/>
            <person name="van Rossen-Uffink D."/>
            <person name="Oliveira J.V."/>
            <person name="Vesth T.C."/>
            <person name="Visser J."/>
            <person name="Yu J.-H."/>
            <person name="Zhou M."/>
            <person name="Andersen M.R."/>
            <person name="Archer D.B."/>
            <person name="Baker S.E."/>
            <person name="Benoit I."/>
            <person name="Brakhage A.A."/>
            <person name="Braus G.H."/>
            <person name="Fischer R."/>
            <person name="Frisvad J.C."/>
            <person name="Goldman G.H."/>
            <person name="Houbraken J."/>
            <person name="Oakley B."/>
            <person name="Pocsi I."/>
            <person name="Scazzocchio C."/>
            <person name="Seiboth B."/>
            <person name="vanKuyk P.A."/>
            <person name="Wortman J."/>
            <person name="Dyer P.S."/>
            <person name="Grigoriev I.V."/>
        </authorList>
    </citation>
    <scope>NUCLEOTIDE SEQUENCE [LARGE SCALE GENOMIC DNA]</scope>
    <source>
        <strain evidence="9">CBS 516.65</strain>
    </source>
</reference>
<accession>A0A1L9VH97</accession>
<feature type="domain" description="Transcription factor IIIC subunit Tfc1/Sfc1 triple barrel" evidence="7">
    <location>
        <begin position="20"/>
        <end position="155"/>
    </location>
</feature>
<feature type="compositionally biased region" description="Low complexity" evidence="5">
    <location>
        <begin position="366"/>
        <end position="375"/>
    </location>
</feature>
<feature type="compositionally biased region" description="Acidic residues" evidence="5">
    <location>
        <begin position="596"/>
        <end position="644"/>
    </location>
</feature>
<dbReference type="Pfam" id="PF17682">
    <property type="entry name" value="Tau95_N"/>
    <property type="match status" value="1"/>
</dbReference>
<keyword evidence="9" id="KW-1185">Reference proteome</keyword>
<dbReference type="InterPro" id="IPR040454">
    <property type="entry name" value="TF_IIIC_Tfc1/Sfc1"/>
</dbReference>
<dbReference type="AlphaFoldDB" id="A0A1L9VH97"/>
<dbReference type="GO" id="GO:0000127">
    <property type="term" value="C:transcription factor TFIIIC complex"/>
    <property type="evidence" value="ECO:0007669"/>
    <property type="project" value="InterPro"/>
</dbReference>
<feature type="domain" description="Transcription factor IIIC subunit 5 HTH" evidence="6">
    <location>
        <begin position="195"/>
        <end position="346"/>
    </location>
</feature>
<gene>
    <name evidence="8" type="ORF">ASPGLDRAFT_67492</name>
</gene>
<keyword evidence="3" id="KW-0804">Transcription</keyword>
<dbReference type="STRING" id="1160497.A0A1L9VH97"/>
<dbReference type="OrthoDB" id="5598268at2759"/>
<dbReference type="GO" id="GO:0001002">
    <property type="term" value="F:RNA polymerase III type 1 promoter sequence-specific DNA binding"/>
    <property type="evidence" value="ECO:0007669"/>
    <property type="project" value="TreeGrafter"/>
</dbReference>
<dbReference type="Pfam" id="PF09734">
    <property type="entry name" value="Tau95"/>
    <property type="match status" value="1"/>
</dbReference>
<protein>
    <recommendedName>
        <fullName evidence="10">Transcription factor IIIC subunit 5 HTH domain-containing protein</fullName>
    </recommendedName>
</protein>
<keyword evidence="2" id="KW-0238">DNA-binding</keyword>
<dbReference type="RefSeq" id="XP_022399961.1">
    <property type="nucleotide sequence ID" value="XM_022549144.1"/>
</dbReference>
<evidence type="ECO:0000256" key="4">
    <source>
        <dbReference type="ARBA" id="ARBA00023242"/>
    </source>
</evidence>
<evidence type="ECO:0000313" key="9">
    <source>
        <dbReference type="Proteomes" id="UP000184300"/>
    </source>
</evidence>
<organism evidence="8 9">
    <name type="scientific">Aspergillus glaucus CBS 516.65</name>
    <dbReference type="NCBI Taxonomy" id="1160497"/>
    <lineage>
        <taxon>Eukaryota</taxon>
        <taxon>Fungi</taxon>
        <taxon>Dikarya</taxon>
        <taxon>Ascomycota</taxon>
        <taxon>Pezizomycotina</taxon>
        <taxon>Eurotiomycetes</taxon>
        <taxon>Eurotiomycetidae</taxon>
        <taxon>Eurotiales</taxon>
        <taxon>Aspergillaceae</taxon>
        <taxon>Aspergillus</taxon>
        <taxon>Aspergillus subgen. Aspergillus</taxon>
    </lineage>
</organism>
<comment type="subcellular location">
    <subcellularLocation>
        <location evidence="1">Nucleus</location>
    </subcellularLocation>
</comment>
<dbReference type="GO" id="GO:0005634">
    <property type="term" value="C:nucleus"/>
    <property type="evidence" value="ECO:0007669"/>
    <property type="project" value="UniProtKB-SubCell"/>
</dbReference>
<evidence type="ECO:0000256" key="2">
    <source>
        <dbReference type="ARBA" id="ARBA00023125"/>
    </source>
</evidence>
<dbReference type="InterPro" id="IPR042536">
    <property type="entry name" value="TFIIIC_tauA_Sfc1"/>
</dbReference>
<dbReference type="GO" id="GO:0001003">
    <property type="term" value="F:RNA polymerase III type 2 promoter sequence-specific DNA binding"/>
    <property type="evidence" value="ECO:0007669"/>
    <property type="project" value="TreeGrafter"/>
</dbReference>
<feature type="compositionally biased region" description="Gly residues" evidence="5">
    <location>
        <begin position="577"/>
        <end position="587"/>
    </location>
</feature>
<dbReference type="PANTHER" id="PTHR13230">
    <property type="entry name" value="GENERAL TRANSCRIPTION FACTOR IIIC, POLYPEPTIDE 5"/>
    <property type="match status" value="1"/>
</dbReference>
<feature type="region of interest" description="Disordered" evidence="5">
    <location>
        <begin position="573"/>
        <end position="644"/>
    </location>
</feature>
<feature type="region of interest" description="Disordered" evidence="5">
    <location>
        <begin position="90"/>
        <end position="116"/>
    </location>
</feature>